<evidence type="ECO:0000313" key="2">
    <source>
        <dbReference type="EMBL" id="MEE1934117.1"/>
    </source>
</evidence>
<dbReference type="Proteomes" id="UP001335100">
    <property type="component" value="Unassembled WGS sequence"/>
</dbReference>
<comment type="caution">
    <text evidence="2">The sequence shown here is derived from an EMBL/GenBank/DDBJ whole genome shotgun (WGS) entry which is preliminary data.</text>
</comment>
<organism evidence="2 3">
    <name type="scientific">Pseudomonas ulcerans</name>
    <dbReference type="NCBI Taxonomy" id="3115852"/>
    <lineage>
        <taxon>Bacteria</taxon>
        <taxon>Pseudomonadati</taxon>
        <taxon>Pseudomonadota</taxon>
        <taxon>Gammaproteobacteria</taxon>
        <taxon>Pseudomonadales</taxon>
        <taxon>Pseudomonadaceae</taxon>
        <taxon>Pseudomonas</taxon>
    </lineage>
</organism>
<dbReference type="SUPFAM" id="SSF47413">
    <property type="entry name" value="lambda repressor-like DNA-binding domains"/>
    <property type="match status" value="1"/>
</dbReference>
<keyword evidence="3" id="KW-1185">Reference proteome</keyword>
<reference evidence="2 3" key="1">
    <citation type="submission" date="2024-01" db="EMBL/GenBank/DDBJ databases">
        <title>Unpublished Manusciprt.</title>
        <authorList>
            <person name="Duman M."/>
            <person name="Valdes E.G."/>
            <person name="Ajmi N."/>
            <person name="Altun S."/>
            <person name="Saticioglu I.B."/>
        </authorList>
    </citation>
    <scope>NUCLEOTIDE SEQUENCE [LARGE SCALE GENOMIC DNA]</scope>
    <source>
        <strain evidence="2 3">148P</strain>
    </source>
</reference>
<proteinExistence type="predicted"/>
<evidence type="ECO:0000259" key="1">
    <source>
        <dbReference type="PROSITE" id="PS50943"/>
    </source>
</evidence>
<dbReference type="CDD" id="cd00093">
    <property type="entry name" value="HTH_XRE"/>
    <property type="match status" value="1"/>
</dbReference>
<dbReference type="SMART" id="SM00530">
    <property type="entry name" value="HTH_XRE"/>
    <property type="match status" value="1"/>
</dbReference>
<dbReference type="Pfam" id="PF01381">
    <property type="entry name" value="HTH_3"/>
    <property type="match status" value="1"/>
</dbReference>
<protein>
    <submittedName>
        <fullName evidence="2">XRE family transcriptional regulator</fullName>
    </submittedName>
</protein>
<sequence length="109" mass="12371">MSKTLDEVMSSLPPDFRAEVEEYGHELIREEMTIQALRRELGLTQEGLAEQMDIRQATVSKVEKRNDMLISTLRNYVEALGGRLELVANMPGRGRVTLDGFSSQRECVE</sequence>
<name>A0ABU7HRF5_9PSED</name>
<dbReference type="Gene3D" id="1.10.260.40">
    <property type="entry name" value="lambda repressor-like DNA-binding domains"/>
    <property type="match status" value="1"/>
</dbReference>
<evidence type="ECO:0000313" key="3">
    <source>
        <dbReference type="Proteomes" id="UP001335100"/>
    </source>
</evidence>
<accession>A0ABU7HRF5</accession>
<dbReference type="InterPro" id="IPR001387">
    <property type="entry name" value="Cro/C1-type_HTH"/>
</dbReference>
<dbReference type="PROSITE" id="PS50943">
    <property type="entry name" value="HTH_CROC1"/>
    <property type="match status" value="1"/>
</dbReference>
<dbReference type="InterPro" id="IPR010982">
    <property type="entry name" value="Lambda_DNA-bd_dom_sf"/>
</dbReference>
<dbReference type="RefSeq" id="WP_330074905.1">
    <property type="nucleotide sequence ID" value="NZ_JAZDQJ010000012.1"/>
</dbReference>
<feature type="domain" description="HTH cro/C1-type" evidence="1">
    <location>
        <begin position="34"/>
        <end position="87"/>
    </location>
</feature>
<dbReference type="EMBL" id="JAZDQJ010000012">
    <property type="protein sequence ID" value="MEE1934117.1"/>
    <property type="molecule type" value="Genomic_DNA"/>
</dbReference>
<gene>
    <name evidence="2" type="ORF">V0R50_12860</name>
</gene>